<evidence type="ECO:0000256" key="3">
    <source>
        <dbReference type="PIRSR" id="PIRSR625705-1"/>
    </source>
</evidence>
<comment type="caution">
    <text evidence="5">The sequence shown here is derived from an EMBL/GenBank/DDBJ whole genome shotgun (WGS) entry which is preliminary data.</text>
</comment>
<protein>
    <submittedName>
        <fullName evidence="5">Lacto-N-biosidase</fullName>
    </submittedName>
</protein>
<dbReference type="GO" id="GO:0005975">
    <property type="term" value="P:carbohydrate metabolic process"/>
    <property type="evidence" value="ECO:0007669"/>
    <property type="project" value="InterPro"/>
</dbReference>
<evidence type="ECO:0000259" key="4">
    <source>
        <dbReference type="Pfam" id="PF00728"/>
    </source>
</evidence>
<dbReference type="AlphaFoldDB" id="A0A179EUC5"/>
<dbReference type="Proteomes" id="UP000078516">
    <property type="component" value="Unassembled WGS sequence"/>
</dbReference>
<dbReference type="Gene3D" id="3.20.20.80">
    <property type="entry name" value="Glycosidases"/>
    <property type="match status" value="1"/>
</dbReference>
<organism evidence="5 6">
    <name type="scientific">Enterococcus thailandicus</name>
    <dbReference type="NCBI Taxonomy" id="417368"/>
    <lineage>
        <taxon>Bacteria</taxon>
        <taxon>Bacillati</taxon>
        <taxon>Bacillota</taxon>
        <taxon>Bacilli</taxon>
        <taxon>Lactobacillales</taxon>
        <taxon>Enterococcaceae</taxon>
        <taxon>Enterococcus</taxon>
    </lineage>
</organism>
<proteinExistence type="inferred from homology"/>
<gene>
    <name evidence="5" type="ORF">A6E74_03055</name>
</gene>
<dbReference type="EMBL" id="LWMN01000010">
    <property type="protein sequence ID" value="OAQ56403.1"/>
    <property type="molecule type" value="Genomic_DNA"/>
</dbReference>
<evidence type="ECO:0000256" key="2">
    <source>
        <dbReference type="ARBA" id="ARBA00022801"/>
    </source>
</evidence>
<comment type="similarity">
    <text evidence="1">Belongs to the glycosyl hydrolase 20 family.</text>
</comment>
<dbReference type="InterPro" id="IPR052764">
    <property type="entry name" value="GH20_Enzymes"/>
</dbReference>
<accession>A0A179EUC5</accession>
<dbReference type="PRINTS" id="PR00738">
    <property type="entry name" value="GLHYDRLASE20"/>
</dbReference>
<dbReference type="PANTHER" id="PTHR43678:SF1">
    <property type="entry name" value="BETA-N-ACETYLHEXOSAMINIDASE"/>
    <property type="match status" value="1"/>
</dbReference>
<dbReference type="InterPro" id="IPR015883">
    <property type="entry name" value="Glyco_hydro_20_cat"/>
</dbReference>
<evidence type="ECO:0000313" key="6">
    <source>
        <dbReference type="Proteomes" id="UP000078516"/>
    </source>
</evidence>
<dbReference type="InterPro" id="IPR025705">
    <property type="entry name" value="Beta_hexosaminidase_sua/sub"/>
</dbReference>
<feature type="domain" description="Glycoside hydrolase family 20 catalytic" evidence="4">
    <location>
        <begin position="14"/>
        <end position="318"/>
    </location>
</feature>
<feature type="active site" description="Proton donor" evidence="3">
    <location>
        <position position="162"/>
    </location>
</feature>
<evidence type="ECO:0000256" key="1">
    <source>
        <dbReference type="ARBA" id="ARBA00006285"/>
    </source>
</evidence>
<dbReference type="SUPFAM" id="SSF51445">
    <property type="entry name" value="(Trans)glycosidases"/>
    <property type="match status" value="1"/>
</dbReference>
<dbReference type="PANTHER" id="PTHR43678">
    <property type="entry name" value="PUTATIVE (AFU_ORTHOLOGUE AFUA_2G00640)-RELATED"/>
    <property type="match status" value="1"/>
</dbReference>
<reference evidence="5 6" key="1">
    <citation type="submission" date="2016-04" db="EMBL/GenBank/DDBJ databases">
        <title>Draft genome of an Enterococcus thailandicus strain isolated from bovine feces.</title>
        <authorList>
            <person name="Beukers A.G."/>
            <person name="Zaheer R."/>
            <person name="Goji N."/>
            <person name="Cook S.R."/>
            <person name="Amoako K."/>
            <person name="Chaves A.V."/>
            <person name="Ward M.P."/>
            <person name="Mcallister T.A."/>
        </authorList>
    </citation>
    <scope>NUCLEOTIDE SEQUENCE [LARGE SCALE GENOMIC DNA]</scope>
    <source>
        <strain evidence="5 6">F0711D 46</strain>
    </source>
</reference>
<sequence length="350" mass="40744">MTKLTDSLPISTERGLSIDIGRKFYSPNFLKDLLDYMASLKMNALQLHFSDNEGFRIECETVPALTSSHYLSKIEIKELIAYAKQLGIEIIPEFDSPGHLKRLLSIYPEWQMERLGEDSDVFPSNRAIDITNQLAVNKIKEIIKEYLELFHDSHYFHLGADEYISFDELDRYPQLAKKAEEIYQNPDRTYDLFIDYINDLATLVESTGKTARIWNDGVYKKNQKAESGLKKSIQITYWTNYNAQMADVQTFFEEGHQVLNFNDNYFYFVLGEGAGYRYPTGDKIKKEWKPTIFSGNQQITEEQLTKVPGTYFAIWCDFPDALTEEEVLQMIKEPLKEQQTMLWNDQLATK</sequence>
<keyword evidence="6" id="KW-1185">Reference proteome</keyword>
<evidence type="ECO:0000313" key="5">
    <source>
        <dbReference type="EMBL" id="OAQ56403.1"/>
    </source>
</evidence>
<keyword evidence="2" id="KW-0378">Hydrolase</keyword>
<dbReference type="RefSeq" id="WP_067482041.1">
    <property type="nucleotide sequence ID" value="NZ_JARQAN010000001.1"/>
</dbReference>
<dbReference type="CDD" id="cd06564">
    <property type="entry name" value="GH20_DspB_LnbB-like"/>
    <property type="match status" value="1"/>
</dbReference>
<name>A0A179EUC5_ENTTH</name>
<dbReference type="Pfam" id="PF00728">
    <property type="entry name" value="Glyco_hydro_20"/>
    <property type="match status" value="1"/>
</dbReference>
<dbReference type="GO" id="GO:0004563">
    <property type="term" value="F:beta-N-acetylhexosaminidase activity"/>
    <property type="evidence" value="ECO:0007669"/>
    <property type="project" value="InterPro"/>
</dbReference>
<dbReference type="InterPro" id="IPR017853">
    <property type="entry name" value="GH"/>
</dbReference>